<evidence type="ECO:0000256" key="13">
    <source>
        <dbReference type="ARBA" id="ARBA00022840"/>
    </source>
</evidence>
<dbReference type="Gene3D" id="2.40.33.10">
    <property type="entry name" value="PK beta-barrel domain-like"/>
    <property type="match status" value="1"/>
</dbReference>
<protein>
    <recommendedName>
        <fullName evidence="6 20">Pyruvate kinase</fullName>
        <ecNumber evidence="6 20">2.7.1.40</ecNumber>
    </recommendedName>
</protein>
<dbReference type="NCBIfam" id="TIGR01064">
    <property type="entry name" value="pyruv_kin"/>
    <property type="match status" value="1"/>
</dbReference>
<evidence type="ECO:0000256" key="20">
    <source>
        <dbReference type="RuleBase" id="RU000504"/>
    </source>
</evidence>
<dbReference type="GO" id="GO:0005524">
    <property type="term" value="F:ATP binding"/>
    <property type="evidence" value="ECO:0007669"/>
    <property type="project" value="UniProtKB-KW"/>
</dbReference>
<dbReference type="InterPro" id="IPR015806">
    <property type="entry name" value="Pyrv_Knase_insert_dom_sf"/>
</dbReference>
<keyword evidence="12 20" id="KW-0418">Kinase</keyword>
<reference evidence="21" key="1">
    <citation type="journal article" date="2014" name="Nat. Commun.">
        <title>The tobacco genome sequence and its comparison with those of tomato and potato.</title>
        <authorList>
            <person name="Sierro N."/>
            <person name="Battey J.N."/>
            <person name="Ouadi S."/>
            <person name="Bakaher N."/>
            <person name="Bovet L."/>
            <person name="Willig A."/>
            <person name="Goepfert S."/>
            <person name="Peitsch M.C."/>
            <person name="Ivanov N.V."/>
        </authorList>
    </citation>
    <scope>NUCLEOTIDE SEQUENCE [LARGE SCALE GENOMIC DNA]</scope>
</reference>
<keyword evidence="18" id="KW-0670">Pyruvate</keyword>
<dbReference type="InterPro" id="IPR015793">
    <property type="entry name" value="Pyrv_Knase_brl"/>
</dbReference>
<evidence type="ECO:0000256" key="9">
    <source>
        <dbReference type="ARBA" id="ARBA00022679"/>
    </source>
</evidence>
<dbReference type="FunFam" id="2.40.33.10:FF:000003">
    <property type="entry name" value="Pyruvate kinase"/>
    <property type="match status" value="1"/>
</dbReference>
<dbReference type="SUPFAM" id="SSF52935">
    <property type="entry name" value="PK C-terminal domain-like"/>
    <property type="match status" value="1"/>
</dbReference>
<gene>
    <name evidence="22" type="primary">LOC107783505</name>
</gene>
<evidence type="ECO:0000313" key="21">
    <source>
        <dbReference type="Proteomes" id="UP000790787"/>
    </source>
</evidence>
<dbReference type="Gene3D" id="3.20.20.60">
    <property type="entry name" value="Phosphoenolpyruvate-binding domains"/>
    <property type="match status" value="1"/>
</dbReference>
<comment type="catalytic activity">
    <reaction evidence="19 20">
        <text>pyruvate + ATP = phosphoenolpyruvate + ADP + H(+)</text>
        <dbReference type="Rhea" id="RHEA:18157"/>
        <dbReference type="ChEBI" id="CHEBI:15361"/>
        <dbReference type="ChEBI" id="CHEBI:15378"/>
        <dbReference type="ChEBI" id="CHEBI:30616"/>
        <dbReference type="ChEBI" id="CHEBI:58702"/>
        <dbReference type="ChEBI" id="CHEBI:456216"/>
        <dbReference type="EC" id="2.7.1.40"/>
    </reaction>
</comment>
<reference evidence="22" key="2">
    <citation type="submission" date="2025-08" db="UniProtKB">
        <authorList>
            <consortium name="RefSeq"/>
        </authorList>
    </citation>
    <scope>IDENTIFICATION</scope>
    <source>
        <tissue evidence="22">Leaf</tissue>
    </source>
</reference>
<keyword evidence="11" id="KW-0547">Nucleotide-binding</keyword>
<evidence type="ECO:0000256" key="16">
    <source>
        <dbReference type="ARBA" id="ARBA00022958"/>
    </source>
</evidence>
<comment type="cofactor">
    <cofactor evidence="2">
        <name>K(+)</name>
        <dbReference type="ChEBI" id="CHEBI:29103"/>
    </cofactor>
</comment>
<dbReference type="SUPFAM" id="SSF51621">
    <property type="entry name" value="Phosphoenolpyruvate/pyruvate domain"/>
    <property type="match status" value="1"/>
</dbReference>
<dbReference type="UniPathway" id="UPA00109">
    <property type="reaction ID" value="UER00188"/>
</dbReference>
<dbReference type="InterPro" id="IPR011037">
    <property type="entry name" value="Pyrv_Knase-like_insert_dom_sf"/>
</dbReference>
<dbReference type="GO" id="GO:0030955">
    <property type="term" value="F:potassium ion binding"/>
    <property type="evidence" value="ECO:0007669"/>
    <property type="project" value="InterPro"/>
</dbReference>
<evidence type="ECO:0000256" key="1">
    <source>
        <dbReference type="ARBA" id="ARBA00001946"/>
    </source>
</evidence>
<evidence type="ECO:0000256" key="6">
    <source>
        <dbReference type="ARBA" id="ARBA00012142"/>
    </source>
</evidence>
<dbReference type="KEGG" id="nta:107783505"/>
<dbReference type="InterPro" id="IPR036918">
    <property type="entry name" value="Pyrv_Knase_C_sf"/>
</dbReference>
<dbReference type="GO" id="GO:0004743">
    <property type="term" value="F:pyruvate kinase activity"/>
    <property type="evidence" value="ECO:0000318"/>
    <property type="project" value="GO_Central"/>
</dbReference>
<comment type="subcellular location">
    <subcellularLocation>
        <location evidence="3">Plastid</location>
        <location evidence="3">Chloroplast</location>
    </subcellularLocation>
</comment>
<comment type="cofactor">
    <cofactor evidence="1">
        <name>Mg(2+)</name>
        <dbReference type="ChEBI" id="CHEBI:18420"/>
    </cofactor>
</comment>
<dbReference type="GO" id="GO:0000287">
    <property type="term" value="F:magnesium ion binding"/>
    <property type="evidence" value="ECO:0007669"/>
    <property type="project" value="InterPro"/>
</dbReference>
<evidence type="ECO:0000256" key="19">
    <source>
        <dbReference type="ARBA" id="ARBA00048152"/>
    </source>
</evidence>
<dbReference type="InterPro" id="IPR015795">
    <property type="entry name" value="Pyrv_Knase_C"/>
</dbReference>
<keyword evidence="16" id="KW-0630">Potassium</keyword>
<evidence type="ECO:0000256" key="2">
    <source>
        <dbReference type="ARBA" id="ARBA00001958"/>
    </source>
</evidence>
<dbReference type="PRINTS" id="PR01050">
    <property type="entry name" value="PYRUVTKNASE"/>
</dbReference>
<name>A0A1S3Z6G0_TOBAC</name>
<evidence type="ECO:0000313" key="22">
    <source>
        <dbReference type="RefSeq" id="XP_016459971.2"/>
    </source>
</evidence>
<dbReference type="GeneID" id="107783505"/>
<evidence type="ECO:0000256" key="15">
    <source>
        <dbReference type="ARBA" id="ARBA00022946"/>
    </source>
</evidence>
<dbReference type="PaxDb" id="4097-A0A1S3Z6G0"/>
<keyword evidence="8" id="KW-0934">Plastid</keyword>
<keyword evidence="13" id="KW-0067">ATP-binding</keyword>
<dbReference type="PROSITE" id="PS00110">
    <property type="entry name" value="PYRUVATE_KINASE"/>
    <property type="match status" value="1"/>
</dbReference>
<dbReference type="FunFam" id="3.20.20.60:FF:000025">
    <property type="entry name" value="Pyruvate kinase"/>
    <property type="match status" value="1"/>
</dbReference>
<comment type="similarity">
    <text evidence="5 20">Belongs to the pyruvate kinase family.</text>
</comment>
<dbReference type="STRING" id="4097.A0A1S3Z6G0"/>
<evidence type="ECO:0000256" key="4">
    <source>
        <dbReference type="ARBA" id="ARBA00004997"/>
    </source>
</evidence>
<evidence type="ECO:0000256" key="7">
    <source>
        <dbReference type="ARBA" id="ARBA00022528"/>
    </source>
</evidence>
<dbReference type="SMR" id="A0A1S3Z6G0"/>
<dbReference type="Pfam" id="PF02887">
    <property type="entry name" value="PK_C"/>
    <property type="match status" value="1"/>
</dbReference>
<organism evidence="21 22">
    <name type="scientific">Nicotiana tabacum</name>
    <name type="common">Common tobacco</name>
    <dbReference type="NCBI Taxonomy" id="4097"/>
    <lineage>
        <taxon>Eukaryota</taxon>
        <taxon>Viridiplantae</taxon>
        <taxon>Streptophyta</taxon>
        <taxon>Embryophyta</taxon>
        <taxon>Tracheophyta</taxon>
        <taxon>Spermatophyta</taxon>
        <taxon>Magnoliopsida</taxon>
        <taxon>eudicotyledons</taxon>
        <taxon>Gunneridae</taxon>
        <taxon>Pentapetalae</taxon>
        <taxon>asterids</taxon>
        <taxon>lamiids</taxon>
        <taxon>Solanales</taxon>
        <taxon>Solanaceae</taxon>
        <taxon>Nicotianoideae</taxon>
        <taxon>Nicotianeae</taxon>
        <taxon>Nicotiana</taxon>
    </lineage>
</organism>
<keyword evidence="9 20" id="KW-0808">Transferase</keyword>
<evidence type="ECO:0000256" key="14">
    <source>
        <dbReference type="ARBA" id="ARBA00022842"/>
    </source>
</evidence>
<dbReference type="NCBIfam" id="NF004491">
    <property type="entry name" value="PRK05826.1"/>
    <property type="match status" value="1"/>
</dbReference>
<dbReference type="GO" id="GO:0009570">
    <property type="term" value="C:chloroplast stroma"/>
    <property type="evidence" value="ECO:0000318"/>
    <property type="project" value="GO_Central"/>
</dbReference>
<keyword evidence="15" id="KW-0809">Transit peptide</keyword>
<dbReference type="InterPro" id="IPR015813">
    <property type="entry name" value="Pyrv/PenolPyrv_kinase-like_dom"/>
</dbReference>
<dbReference type="GO" id="GO:0005737">
    <property type="term" value="C:cytoplasm"/>
    <property type="evidence" value="ECO:0000318"/>
    <property type="project" value="GO_Central"/>
</dbReference>
<keyword evidence="21" id="KW-1185">Reference proteome</keyword>
<evidence type="ECO:0000256" key="8">
    <source>
        <dbReference type="ARBA" id="ARBA00022640"/>
    </source>
</evidence>
<evidence type="ECO:0000256" key="17">
    <source>
        <dbReference type="ARBA" id="ARBA00023152"/>
    </source>
</evidence>
<evidence type="ECO:0000256" key="12">
    <source>
        <dbReference type="ARBA" id="ARBA00022777"/>
    </source>
</evidence>
<evidence type="ECO:0000256" key="10">
    <source>
        <dbReference type="ARBA" id="ARBA00022723"/>
    </source>
</evidence>
<dbReference type="RefSeq" id="XP_016459971.2">
    <property type="nucleotide sequence ID" value="XM_016604485.2"/>
</dbReference>
<dbReference type="RefSeq" id="XP_016459971.1">
    <property type="nucleotide sequence ID" value="XM_016604485.1"/>
</dbReference>
<dbReference type="OrthoDB" id="108365at2759"/>
<keyword evidence="10" id="KW-0479">Metal-binding</keyword>
<comment type="pathway">
    <text evidence="4 20">Carbohydrate degradation; glycolysis; pyruvate from D-glyceraldehyde 3-phosphate: step 5/5.</text>
</comment>
<dbReference type="PANTHER" id="PTHR11817">
    <property type="entry name" value="PYRUVATE KINASE"/>
    <property type="match status" value="1"/>
</dbReference>
<dbReference type="Gene3D" id="3.40.1380.20">
    <property type="entry name" value="Pyruvate kinase, C-terminal domain"/>
    <property type="match status" value="1"/>
</dbReference>
<keyword evidence="14 20" id="KW-0460">Magnesium</keyword>
<keyword evidence="7" id="KW-0150">Chloroplast</keyword>
<keyword evidence="17 20" id="KW-0324">Glycolysis</keyword>
<dbReference type="EC" id="2.7.1.40" evidence="6 20"/>
<dbReference type="OMA" id="WRNESTH"/>
<accession>A0A1S3Z6G0</accession>
<sequence>MSYSPTVSKSSEPLQAAALFGTQRLFVFLTFFLTHTHTFSEFFLLVLSVATNSISFSLSLSLSFFYSSSSTSSVTSSMATMNLPTGLHATAKPASLDRLSSAKNVGDLFFSDSRHRKRVNTWNQIMAVQSPEHIHGVNNNVYANYVNFNVPSSSGYSLGQESVYLNSPRKTKIVCTIGPSTSSREMIWKLAEAGMNVARLNMSHGDHASHQRTIDLVKEYNAQFEDKVIAIMLDTKGPEVRSGDVPKPILLKEGQEFNFTIKRGVSTEDTVSVNYDDFINDVEAGDILLVDGGMMSLAVKSKASDIVKCEVIDGGELKSRRHLNVRGKSATLPSITEKDWDDIKFGVDNQVDFYAVSFVKDAKVVHELKDYLKSCNVDIHVIVKIESADSIPNLHSIISASDGAMVARGDLGAELPIEEVPLLQEDIIRRCRSMQKAVIVATNMLESMIDHPTPTRAEVSDISIAVREGADAVMLSGETAHGKYPLKAVKVMHIVALRTESSLQKSTSSPSQSAAYKSHMGEMFAFHSSSMANTLSTPIIVFTRTGSMAIILSHNRPSSTVFAFTNNERVKQRLALYHGVVPIYMKFSSDAEETFSRAIKLLLSKSLVKDGQYVTLVQSGAQPIWRRHSTHHIQVRKVQS</sequence>
<dbReference type="InterPro" id="IPR040442">
    <property type="entry name" value="Pyrv_kinase-like_dom_sf"/>
</dbReference>
<dbReference type="GO" id="GO:0016301">
    <property type="term" value="F:kinase activity"/>
    <property type="evidence" value="ECO:0007669"/>
    <property type="project" value="UniProtKB-KW"/>
</dbReference>
<dbReference type="SUPFAM" id="SSF50800">
    <property type="entry name" value="PK beta-barrel domain-like"/>
    <property type="match status" value="1"/>
</dbReference>
<proteinExistence type="inferred from homology"/>
<dbReference type="AlphaFoldDB" id="A0A1S3Z6G0"/>
<evidence type="ECO:0000256" key="3">
    <source>
        <dbReference type="ARBA" id="ARBA00004229"/>
    </source>
</evidence>
<evidence type="ECO:0000256" key="11">
    <source>
        <dbReference type="ARBA" id="ARBA00022741"/>
    </source>
</evidence>
<evidence type="ECO:0000256" key="5">
    <source>
        <dbReference type="ARBA" id="ARBA00008663"/>
    </source>
</evidence>
<dbReference type="InterPro" id="IPR018209">
    <property type="entry name" value="Pyrv_Knase_AS"/>
</dbReference>
<dbReference type="GO" id="GO:0006096">
    <property type="term" value="P:glycolytic process"/>
    <property type="evidence" value="ECO:0000318"/>
    <property type="project" value="GO_Central"/>
</dbReference>
<dbReference type="InterPro" id="IPR001697">
    <property type="entry name" value="Pyr_Knase"/>
</dbReference>
<dbReference type="Pfam" id="PF00224">
    <property type="entry name" value="PK"/>
    <property type="match status" value="1"/>
</dbReference>
<evidence type="ECO:0000256" key="18">
    <source>
        <dbReference type="ARBA" id="ARBA00023317"/>
    </source>
</evidence>
<dbReference type="Proteomes" id="UP000790787">
    <property type="component" value="Chromosome 23"/>
</dbReference>